<proteinExistence type="predicted"/>
<evidence type="ECO:0000313" key="1">
    <source>
        <dbReference type="EMBL" id="MFC6590721.1"/>
    </source>
</evidence>
<dbReference type="RefSeq" id="WP_380081738.1">
    <property type="nucleotide sequence ID" value="NZ_JBHSWD010000001.1"/>
</dbReference>
<dbReference type="Gene3D" id="3.40.630.30">
    <property type="match status" value="1"/>
</dbReference>
<keyword evidence="2" id="KW-1185">Reference proteome</keyword>
<reference evidence="2" key="1">
    <citation type="journal article" date="2019" name="Int. J. Syst. Evol. Microbiol.">
        <title>The Global Catalogue of Microorganisms (GCM) 10K type strain sequencing project: providing services to taxonomists for standard genome sequencing and annotation.</title>
        <authorList>
            <consortium name="The Broad Institute Genomics Platform"/>
            <consortium name="The Broad Institute Genome Sequencing Center for Infectious Disease"/>
            <person name="Wu L."/>
            <person name="Ma J."/>
        </authorList>
    </citation>
    <scope>NUCLEOTIDE SEQUENCE [LARGE SCALE GENOMIC DNA]</scope>
    <source>
        <strain evidence="2">CGMCC 1.15772</strain>
    </source>
</reference>
<evidence type="ECO:0008006" key="3">
    <source>
        <dbReference type="Google" id="ProtNLM"/>
    </source>
</evidence>
<comment type="caution">
    <text evidence="1">The sequence shown here is derived from an EMBL/GenBank/DDBJ whole genome shotgun (WGS) entry which is preliminary data.</text>
</comment>
<organism evidence="1 2">
    <name type="scientific">Deinococcus lacus</name>
    <dbReference type="NCBI Taxonomy" id="392561"/>
    <lineage>
        <taxon>Bacteria</taxon>
        <taxon>Thermotogati</taxon>
        <taxon>Deinococcota</taxon>
        <taxon>Deinococci</taxon>
        <taxon>Deinococcales</taxon>
        <taxon>Deinococcaceae</taxon>
        <taxon>Deinococcus</taxon>
    </lineage>
</organism>
<name>A0ABW1Y9Q3_9DEIO</name>
<dbReference type="Proteomes" id="UP001596297">
    <property type="component" value="Unassembled WGS sequence"/>
</dbReference>
<accession>A0ABW1Y9Q3</accession>
<evidence type="ECO:0000313" key="2">
    <source>
        <dbReference type="Proteomes" id="UP001596297"/>
    </source>
</evidence>
<protein>
    <recommendedName>
        <fullName evidence="3">GNAT family N-acetyltransferase</fullName>
    </recommendedName>
</protein>
<sequence>MKAAAPARWGRVTLRPLSELSRAEWRTLHGFFRDPELAAWSGAAPTRLPRWLFRWLLLAEEGTERWGFGILDQHGRLIGNAELYDVARGPLGEKAGPRWAS</sequence>
<dbReference type="EMBL" id="JBHSWD010000001">
    <property type="protein sequence ID" value="MFC6590721.1"/>
    <property type="molecule type" value="Genomic_DNA"/>
</dbReference>
<dbReference type="InterPro" id="IPR016181">
    <property type="entry name" value="Acyl_CoA_acyltransferase"/>
</dbReference>
<gene>
    <name evidence="1" type="ORF">ACFP81_00820</name>
</gene>
<dbReference type="SUPFAM" id="SSF55729">
    <property type="entry name" value="Acyl-CoA N-acyltransferases (Nat)"/>
    <property type="match status" value="1"/>
</dbReference>